<sequence length="827" mass="91389">MSSFKKTALLAVLFLSVASISVFAFGTAEVPEIPPVTSGTQYLSPNGDGIQDEATLDFSVKIYVKSDDGYVPEYGLRISDSSGNVVAEKVEKESSDISWLVRIFRGYDEFNLEKNITWDGTDEEGNIVADGVYDVTVWVKDAANQITEIDVDDFVLDTKKPSVSVKAPDNLLFSPNNDGNGDVFIILQANGSVEHEWTAVFKDAAGKTVRTFTWENQAPGDVLWDGTDQDGGMLTDGKYSYEIQTVDLAGNKSELYTIKDIVIDGMSPLLNLEFDQAAFSPNADGIKDELVITPVYQLEEEILNWSWSLADGSGVVLQKSGEASDGLPEEVVLDGLNESGLPLFPGTYLFSMSVEYENSWRPVADEEILIDISAPRVEITPERLAFSPNGDGLGDELLISFKANEEVTWEGSIIDMKGNLVLETDYTQTSSQVKWNGTMPDGSAVPDGEYLILGVFSDLAGNITYAEPFTVMIDRRTVETVLNVPTGFSPNNDGYEDKLKIGIDADLYLDVNEWKLVVIDDSGEVLTSFRGTENLPDELVWDGMIMQEGSVAPALEGVYQAVLYVDYVKGDFVKAESDLFVLDNKAPKIDMVVRTNTFAETEEGLEGSVFISVKVEEDRDVRGWMLDVYDEHGNNIRTYAGEGNPTGDITWNTADNGINLESGGDYTVSLRVTDNAGNVATMREKVSLDVMLIKKNGKYYVMVPNIIFGAYKYKLDSAGPAREKDNYESLERIIELADRFPEYGLILDAHALNIYLGTDREDKEEDILFPLTEKRALEVKTALIDMGMDPDRIEMEAFGGQDPLVSVTDRSIRWKNRRVEFAVSGLE</sequence>
<dbReference type="InterPro" id="IPR025965">
    <property type="entry name" value="FlgD/Vpr_Ig-like"/>
</dbReference>
<dbReference type="Gene3D" id="3.30.1330.60">
    <property type="entry name" value="OmpA-like domain"/>
    <property type="match status" value="1"/>
</dbReference>
<comment type="caution">
    <text evidence="4">The sequence shown here is derived from an EMBL/GenBank/DDBJ whole genome shotgun (WGS) entry which is preliminary data.</text>
</comment>
<dbReference type="Proteomes" id="UP001221217">
    <property type="component" value="Unassembled WGS sequence"/>
</dbReference>
<name>A0AAJ1MJC6_9SPIO</name>
<keyword evidence="1" id="KW-0472">Membrane</keyword>
<dbReference type="Pfam" id="PF12245">
    <property type="entry name" value="Big_3_2"/>
    <property type="match status" value="1"/>
</dbReference>
<dbReference type="Pfam" id="PF00691">
    <property type="entry name" value="OmpA"/>
    <property type="match status" value="1"/>
</dbReference>
<dbReference type="GO" id="GO:0016020">
    <property type="term" value="C:membrane"/>
    <property type="evidence" value="ECO:0007669"/>
    <property type="project" value="UniProtKB-UniRule"/>
</dbReference>
<organism evidence="4 5">
    <name type="scientific">Candidatus Thalassospirochaeta sargassi</name>
    <dbReference type="NCBI Taxonomy" id="3119039"/>
    <lineage>
        <taxon>Bacteria</taxon>
        <taxon>Pseudomonadati</taxon>
        <taxon>Spirochaetota</taxon>
        <taxon>Spirochaetia</taxon>
        <taxon>Spirochaetales</taxon>
        <taxon>Spirochaetaceae</taxon>
        <taxon>Candidatus Thalassospirochaeta</taxon>
    </lineage>
</organism>
<dbReference type="EMBL" id="JAQQAL010000011">
    <property type="protein sequence ID" value="MDC7226427.1"/>
    <property type="molecule type" value="Genomic_DNA"/>
</dbReference>
<evidence type="ECO:0000313" key="5">
    <source>
        <dbReference type="Proteomes" id="UP001221217"/>
    </source>
</evidence>
<evidence type="ECO:0000256" key="1">
    <source>
        <dbReference type="PROSITE-ProRule" id="PRU00473"/>
    </source>
</evidence>
<protein>
    <submittedName>
        <fullName evidence="4">FlgD immunoglobulin-like domain containing protein</fullName>
    </submittedName>
</protein>
<dbReference type="AlphaFoldDB" id="A0AAJ1MJC6"/>
<evidence type="ECO:0000256" key="2">
    <source>
        <dbReference type="SAM" id="SignalP"/>
    </source>
</evidence>
<reference evidence="4 5" key="1">
    <citation type="submission" date="2022-12" db="EMBL/GenBank/DDBJ databases">
        <title>Metagenome assembled genome from gulf of manar.</title>
        <authorList>
            <person name="Kohli P."/>
            <person name="Pk S."/>
            <person name="Venkata Ramana C."/>
            <person name="Sasikala C."/>
        </authorList>
    </citation>
    <scope>NUCLEOTIDE SEQUENCE [LARGE SCALE GENOMIC DNA]</scope>
    <source>
        <strain evidence="4">JB008</strain>
    </source>
</reference>
<dbReference type="Pfam" id="PF13860">
    <property type="entry name" value="FlgD_ig"/>
    <property type="match status" value="1"/>
</dbReference>
<dbReference type="CDD" id="cd07185">
    <property type="entry name" value="OmpA_C-like"/>
    <property type="match status" value="1"/>
</dbReference>
<feature type="signal peptide" evidence="2">
    <location>
        <begin position="1"/>
        <end position="24"/>
    </location>
</feature>
<dbReference type="InterPro" id="IPR036737">
    <property type="entry name" value="OmpA-like_sf"/>
</dbReference>
<dbReference type="Gene3D" id="2.60.40.4070">
    <property type="match status" value="2"/>
</dbReference>
<feature type="chain" id="PRO_5042491055" evidence="2">
    <location>
        <begin position="25"/>
        <end position="827"/>
    </location>
</feature>
<feature type="domain" description="OmpA-like" evidence="3">
    <location>
        <begin position="695"/>
        <end position="827"/>
    </location>
</feature>
<evidence type="ECO:0000259" key="3">
    <source>
        <dbReference type="PROSITE" id="PS51123"/>
    </source>
</evidence>
<dbReference type="PROSITE" id="PS51123">
    <property type="entry name" value="OMPA_2"/>
    <property type="match status" value="1"/>
</dbReference>
<keyword evidence="2" id="KW-0732">Signal</keyword>
<dbReference type="SUPFAM" id="SSF103088">
    <property type="entry name" value="OmpA-like"/>
    <property type="match status" value="1"/>
</dbReference>
<proteinExistence type="predicted"/>
<evidence type="ECO:0000313" key="4">
    <source>
        <dbReference type="EMBL" id="MDC7226427.1"/>
    </source>
</evidence>
<accession>A0AAJ1MJC6</accession>
<gene>
    <name evidence="4" type="ORF">PQJ61_06655</name>
</gene>
<dbReference type="InterPro" id="IPR006665">
    <property type="entry name" value="OmpA-like"/>
</dbReference>
<dbReference type="InterPro" id="IPR022038">
    <property type="entry name" value="Ig-like_bact"/>
</dbReference>